<organism evidence="1 2">
    <name type="scientific">Paractinoplanes rhizophilus</name>
    <dbReference type="NCBI Taxonomy" id="1416877"/>
    <lineage>
        <taxon>Bacteria</taxon>
        <taxon>Bacillati</taxon>
        <taxon>Actinomycetota</taxon>
        <taxon>Actinomycetes</taxon>
        <taxon>Micromonosporales</taxon>
        <taxon>Micromonosporaceae</taxon>
        <taxon>Paractinoplanes</taxon>
    </lineage>
</organism>
<dbReference type="Gene3D" id="3.40.50.150">
    <property type="entry name" value="Vaccinia Virus protein VP39"/>
    <property type="match status" value="1"/>
</dbReference>
<keyword evidence="1" id="KW-0489">Methyltransferase</keyword>
<dbReference type="InterPro" id="IPR029063">
    <property type="entry name" value="SAM-dependent_MTases_sf"/>
</dbReference>
<comment type="caution">
    <text evidence="1">The sequence shown here is derived from an EMBL/GenBank/DDBJ whole genome shotgun (WGS) entry which is preliminary data.</text>
</comment>
<dbReference type="Proteomes" id="UP001596548">
    <property type="component" value="Unassembled WGS sequence"/>
</dbReference>
<accession>A0ABW2HHM8</accession>
<evidence type="ECO:0000313" key="1">
    <source>
        <dbReference type="EMBL" id="MFC7272404.1"/>
    </source>
</evidence>
<gene>
    <name evidence="1" type="ORF">ACFQS1_00295</name>
</gene>
<proteinExistence type="predicted"/>
<dbReference type="Pfam" id="PF04672">
    <property type="entry name" value="Methyltransf_19"/>
    <property type="match status" value="1"/>
</dbReference>
<dbReference type="RefSeq" id="WP_378963793.1">
    <property type="nucleotide sequence ID" value="NZ_JBHTBJ010000001.1"/>
</dbReference>
<name>A0ABW2HHM8_9ACTN</name>
<dbReference type="SUPFAM" id="SSF53335">
    <property type="entry name" value="S-adenosyl-L-methionine-dependent methyltransferases"/>
    <property type="match status" value="1"/>
</dbReference>
<reference evidence="2" key="1">
    <citation type="journal article" date="2019" name="Int. J. Syst. Evol. Microbiol.">
        <title>The Global Catalogue of Microorganisms (GCM) 10K type strain sequencing project: providing services to taxonomists for standard genome sequencing and annotation.</title>
        <authorList>
            <consortium name="The Broad Institute Genomics Platform"/>
            <consortium name="The Broad Institute Genome Sequencing Center for Infectious Disease"/>
            <person name="Wu L."/>
            <person name="Ma J."/>
        </authorList>
    </citation>
    <scope>NUCLEOTIDE SEQUENCE [LARGE SCALE GENOMIC DNA]</scope>
    <source>
        <strain evidence="2">XZYJT-10</strain>
    </source>
</reference>
<dbReference type="EC" id="2.1.1.-" evidence="1"/>
<evidence type="ECO:0000313" key="2">
    <source>
        <dbReference type="Proteomes" id="UP001596548"/>
    </source>
</evidence>
<keyword evidence="2" id="KW-1185">Reference proteome</keyword>
<dbReference type="GO" id="GO:0008168">
    <property type="term" value="F:methyltransferase activity"/>
    <property type="evidence" value="ECO:0007669"/>
    <property type="project" value="UniProtKB-KW"/>
</dbReference>
<protein>
    <submittedName>
        <fullName evidence="1">SAM-dependent methyltransferase</fullName>
        <ecNumber evidence="1">2.1.1.-</ecNumber>
    </submittedName>
</protein>
<dbReference type="CDD" id="cd02440">
    <property type="entry name" value="AdoMet_MTases"/>
    <property type="match status" value="1"/>
</dbReference>
<dbReference type="GO" id="GO:0032259">
    <property type="term" value="P:methylation"/>
    <property type="evidence" value="ECO:0007669"/>
    <property type="project" value="UniProtKB-KW"/>
</dbReference>
<dbReference type="PIRSF" id="PIRSF017393">
    <property type="entry name" value="MTase_SAV2177"/>
    <property type="match status" value="1"/>
</dbReference>
<dbReference type="EMBL" id="JBHTBJ010000001">
    <property type="protein sequence ID" value="MFC7272404.1"/>
    <property type="molecule type" value="Genomic_DNA"/>
</dbReference>
<dbReference type="InterPro" id="IPR006764">
    <property type="entry name" value="SAM_dep_MeTrfase_SAV2177_type"/>
</dbReference>
<sequence length="268" mass="28837">MRLPADTVPEIDPQRPSGARVYDYYLGGTHHFAADRQAAAVALAAMPELPAVLRMGRAFLRRAVVAAAEAGIDQFLDLGAGIPAPESVPEVARRIRPGARVVSVDLDPVAVVHTRRVAAGEPGSAVMLADLTDADEVLRAAPVREILDLDRPVCLLVVAVAHFIPDTERLGRALEKYREAVAPGSHLVLSHACAQGNPPHAQQVLRIYNHMTSPMILREKDEFRAFFGDWPLLPPGLVPAADWRPTGGDPEPGRSARREIIVGVAAKP</sequence>
<keyword evidence="1" id="KW-0808">Transferase</keyword>